<dbReference type="PANTHER" id="PTHR38167">
    <property type="entry name" value="C2H2-TYPE DOMAIN-CONTAINING PROTEIN"/>
    <property type="match status" value="1"/>
</dbReference>
<reference evidence="1" key="2">
    <citation type="submission" date="2023-07" db="EMBL/GenBank/DDBJ databases">
        <authorList>
            <consortium name="Lawrence Berkeley National Laboratory"/>
            <person name="Haridas S."/>
            <person name="Hensen N."/>
            <person name="Bonometti L."/>
            <person name="Westerberg I."/>
            <person name="Brannstrom I.O."/>
            <person name="Guillou S."/>
            <person name="Cros-Aarteil S."/>
            <person name="Calhoun S."/>
            <person name="Kuo A."/>
            <person name="Mondo S."/>
            <person name="Pangilinan J."/>
            <person name="Riley R."/>
            <person name="LaButti K."/>
            <person name="Andreopoulos B."/>
            <person name="Lipzen A."/>
            <person name="Chen C."/>
            <person name="Yanf M."/>
            <person name="Daum C."/>
            <person name="Ng V."/>
            <person name="Clum A."/>
            <person name="Steindorff A."/>
            <person name="Ohm R."/>
            <person name="Martin F."/>
            <person name="Silar P."/>
            <person name="Natvig D."/>
            <person name="Lalanne C."/>
            <person name="Gautier V."/>
            <person name="Ament-velasquez S.L."/>
            <person name="Kruys A."/>
            <person name="Hutchinson M.I."/>
            <person name="Powell A.J."/>
            <person name="Barry K."/>
            <person name="Miller A.N."/>
            <person name="Grigoriev I.V."/>
            <person name="Debuchy R."/>
            <person name="Gladieux P."/>
            <person name="Thoren M.H."/>
            <person name="Johannesson H."/>
        </authorList>
    </citation>
    <scope>NUCLEOTIDE SEQUENCE</scope>
    <source>
        <strain evidence="1">FGSC 1904</strain>
    </source>
</reference>
<evidence type="ECO:0000313" key="1">
    <source>
        <dbReference type="EMBL" id="KAK3400806.1"/>
    </source>
</evidence>
<evidence type="ECO:0000313" key="2">
    <source>
        <dbReference type="Proteomes" id="UP001281003"/>
    </source>
</evidence>
<protein>
    <recommendedName>
        <fullName evidence="3">C2H2-type domain-containing protein</fullName>
    </recommendedName>
</protein>
<dbReference type="AlphaFoldDB" id="A0AAE0UE27"/>
<reference evidence="1" key="1">
    <citation type="journal article" date="2023" name="Mol. Phylogenet. Evol.">
        <title>Genome-scale phylogeny and comparative genomics of the fungal order Sordariales.</title>
        <authorList>
            <person name="Hensen N."/>
            <person name="Bonometti L."/>
            <person name="Westerberg I."/>
            <person name="Brannstrom I.O."/>
            <person name="Guillou S."/>
            <person name="Cros-Aarteil S."/>
            <person name="Calhoun S."/>
            <person name="Haridas S."/>
            <person name="Kuo A."/>
            <person name="Mondo S."/>
            <person name="Pangilinan J."/>
            <person name="Riley R."/>
            <person name="LaButti K."/>
            <person name="Andreopoulos B."/>
            <person name="Lipzen A."/>
            <person name="Chen C."/>
            <person name="Yan M."/>
            <person name="Daum C."/>
            <person name="Ng V."/>
            <person name="Clum A."/>
            <person name="Steindorff A."/>
            <person name="Ohm R.A."/>
            <person name="Martin F."/>
            <person name="Silar P."/>
            <person name="Natvig D.O."/>
            <person name="Lalanne C."/>
            <person name="Gautier V."/>
            <person name="Ament-Velasquez S.L."/>
            <person name="Kruys A."/>
            <person name="Hutchinson M.I."/>
            <person name="Powell A.J."/>
            <person name="Barry K."/>
            <person name="Miller A.N."/>
            <person name="Grigoriev I.V."/>
            <person name="Debuchy R."/>
            <person name="Gladieux P."/>
            <person name="Hiltunen Thoren M."/>
            <person name="Johannesson H."/>
        </authorList>
    </citation>
    <scope>NUCLEOTIDE SEQUENCE</scope>
    <source>
        <strain evidence="1">FGSC 1904</strain>
    </source>
</reference>
<dbReference type="PANTHER" id="PTHR38167:SF1">
    <property type="entry name" value="C2H2-TYPE DOMAIN-CONTAINING PROTEIN"/>
    <property type="match status" value="1"/>
</dbReference>
<accession>A0AAE0UE27</accession>
<proteinExistence type="predicted"/>
<dbReference type="Proteomes" id="UP001281003">
    <property type="component" value="Unassembled WGS sequence"/>
</dbReference>
<organism evidence="1 2">
    <name type="scientific">Sordaria brevicollis</name>
    <dbReference type="NCBI Taxonomy" id="83679"/>
    <lineage>
        <taxon>Eukaryota</taxon>
        <taxon>Fungi</taxon>
        <taxon>Dikarya</taxon>
        <taxon>Ascomycota</taxon>
        <taxon>Pezizomycotina</taxon>
        <taxon>Sordariomycetes</taxon>
        <taxon>Sordariomycetidae</taxon>
        <taxon>Sordariales</taxon>
        <taxon>Sordariaceae</taxon>
        <taxon>Sordaria</taxon>
    </lineage>
</organism>
<keyword evidence="2" id="KW-1185">Reference proteome</keyword>
<evidence type="ECO:0008006" key="3">
    <source>
        <dbReference type="Google" id="ProtNLM"/>
    </source>
</evidence>
<name>A0AAE0UE27_SORBR</name>
<gene>
    <name evidence="1" type="ORF">B0T20DRAFT_371484</name>
</gene>
<comment type="caution">
    <text evidence="1">The sequence shown here is derived from an EMBL/GenBank/DDBJ whole genome shotgun (WGS) entry which is preliminary data.</text>
</comment>
<sequence length="153" mass="17057">MAALSDEEIITAITTAPPSTLRSVLRALCADHITKRRIGQMLSQLPLKDEDLEQANTTKQEAAHQEICIQCGSTFDQGDESFSCRHHPQDMEIDFASDFWADCGDEYDDTPFWREQNPDGFTFPCCGETGSSINEGCTMGMHRAADGKRGRYD</sequence>
<dbReference type="EMBL" id="JAUTDP010000003">
    <property type="protein sequence ID" value="KAK3400806.1"/>
    <property type="molecule type" value="Genomic_DNA"/>
</dbReference>